<keyword evidence="4" id="KW-1185">Reference proteome</keyword>
<gene>
    <name evidence="3" type="ORF">E0486_10255</name>
</gene>
<dbReference type="OrthoDB" id="9807210at2"/>
<reference evidence="3 4" key="1">
    <citation type="submission" date="2019-03" db="EMBL/GenBank/DDBJ databases">
        <authorList>
            <person name="Kim M.K.M."/>
        </authorList>
    </citation>
    <scope>NUCLEOTIDE SEQUENCE [LARGE SCALE GENOMIC DNA]</scope>
    <source>
        <strain evidence="3 4">17J68-15</strain>
    </source>
</reference>
<dbReference type="SUPFAM" id="SSF51556">
    <property type="entry name" value="Metallo-dependent hydrolases"/>
    <property type="match status" value="1"/>
</dbReference>
<dbReference type="Gene3D" id="3.20.20.140">
    <property type="entry name" value="Metal-dependent hydrolases"/>
    <property type="match status" value="1"/>
</dbReference>
<dbReference type="RefSeq" id="WP_131852081.1">
    <property type="nucleotide sequence ID" value="NZ_SKFH01000014.1"/>
</dbReference>
<dbReference type="InterPro" id="IPR006680">
    <property type="entry name" value="Amidohydro-rel"/>
</dbReference>
<dbReference type="EMBL" id="SKFH01000014">
    <property type="protein sequence ID" value="TCZ70998.1"/>
    <property type="molecule type" value="Genomic_DNA"/>
</dbReference>
<dbReference type="Proteomes" id="UP000295164">
    <property type="component" value="Unassembled WGS sequence"/>
</dbReference>
<dbReference type="InterPro" id="IPR032466">
    <property type="entry name" value="Metal_Hydrolase"/>
</dbReference>
<dbReference type="SUPFAM" id="SSF51338">
    <property type="entry name" value="Composite domain of metallo-dependent hydrolases"/>
    <property type="match status" value="1"/>
</dbReference>
<sequence length="381" mass="41794">MSHRKIQAARLFDGTRFQEDKVLIVAADGAIEAIVPADEATDAEMLDGILTPGFINCHCHLELSHMKGQIPEGTGLVDFVLRVISGRNERAANIPSAIAAAAEEMWHNGIMAVGDISNTADTAARKRGDKLVYYNFVEVLGWAPAGAEASYERALRVLEDFAGCGPATLVPHASYTVSDALWHLLRPHFPGHTISVHNQETPDEDEFIANGSGAFVGLYEKLKVNNTHHEPKGVSSLRSYFDKLEGAARRLLVHNTFIPEDDLHYALGSTAAGSTYFCLCINANLYIENKVPPVELLRRSGAPIVLGTDSLASNWQLGIHEEMRSVRKHFPGVPLEELLQWATLNGARALQMENELGSFEKGKKPGVLLLQESDWSVRRIV</sequence>
<dbReference type="InterPro" id="IPR011059">
    <property type="entry name" value="Metal-dep_hydrolase_composite"/>
</dbReference>
<organism evidence="3 4">
    <name type="scientific">Flaviaesturariibacter aridisoli</name>
    <dbReference type="NCBI Taxonomy" id="2545761"/>
    <lineage>
        <taxon>Bacteria</taxon>
        <taxon>Pseudomonadati</taxon>
        <taxon>Bacteroidota</taxon>
        <taxon>Chitinophagia</taxon>
        <taxon>Chitinophagales</taxon>
        <taxon>Chitinophagaceae</taxon>
        <taxon>Flaviaestuariibacter</taxon>
    </lineage>
</organism>
<evidence type="ECO:0000313" key="3">
    <source>
        <dbReference type="EMBL" id="TCZ70998.1"/>
    </source>
</evidence>
<feature type="domain" description="Amidohydrolase-related" evidence="2">
    <location>
        <begin position="49"/>
        <end position="365"/>
    </location>
</feature>
<dbReference type="PANTHER" id="PTHR43794:SF11">
    <property type="entry name" value="AMIDOHYDROLASE-RELATED DOMAIN-CONTAINING PROTEIN"/>
    <property type="match status" value="1"/>
</dbReference>
<dbReference type="Pfam" id="PF01979">
    <property type="entry name" value="Amidohydro_1"/>
    <property type="match status" value="1"/>
</dbReference>
<keyword evidence="1 3" id="KW-0378">Hydrolase</keyword>
<evidence type="ECO:0000259" key="2">
    <source>
        <dbReference type="Pfam" id="PF01979"/>
    </source>
</evidence>
<dbReference type="PANTHER" id="PTHR43794">
    <property type="entry name" value="AMINOHYDROLASE SSNA-RELATED"/>
    <property type="match status" value="1"/>
</dbReference>
<name>A0A4R4E3T5_9BACT</name>
<dbReference type="AlphaFoldDB" id="A0A4R4E3T5"/>
<evidence type="ECO:0000256" key="1">
    <source>
        <dbReference type="ARBA" id="ARBA00022801"/>
    </source>
</evidence>
<accession>A0A4R4E3T5</accession>
<evidence type="ECO:0000313" key="4">
    <source>
        <dbReference type="Proteomes" id="UP000295164"/>
    </source>
</evidence>
<dbReference type="GO" id="GO:0016810">
    <property type="term" value="F:hydrolase activity, acting on carbon-nitrogen (but not peptide) bonds"/>
    <property type="evidence" value="ECO:0007669"/>
    <property type="project" value="InterPro"/>
</dbReference>
<comment type="caution">
    <text evidence="3">The sequence shown here is derived from an EMBL/GenBank/DDBJ whole genome shotgun (WGS) entry which is preliminary data.</text>
</comment>
<proteinExistence type="predicted"/>
<protein>
    <submittedName>
        <fullName evidence="3">Amidohydrolase</fullName>
    </submittedName>
</protein>
<dbReference type="InterPro" id="IPR050287">
    <property type="entry name" value="MTA/SAH_deaminase"/>
</dbReference>